<keyword evidence="2" id="KW-1185">Reference proteome</keyword>
<dbReference type="AlphaFoldDB" id="A0A8S1Y9F5"/>
<accession>A0A8S1Y9F5</accession>
<evidence type="ECO:0000313" key="2">
    <source>
        <dbReference type="Proteomes" id="UP000689195"/>
    </source>
</evidence>
<dbReference type="EMBL" id="CAJJDO010000157">
    <property type="protein sequence ID" value="CAD8210033.1"/>
    <property type="molecule type" value="Genomic_DNA"/>
</dbReference>
<gene>
    <name evidence="1" type="ORF">PPENT_87.1.T1570076</name>
</gene>
<dbReference type="OrthoDB" id="300628at2759"/>
<sequence>MHNISNSNRQLDKLESLEIQMLSFNNELFNQLLQIWKDNQIPDCHQKYFYNILKTHETQAVTLMHQEIESFQNNNNIVKTLHQLTQSREHCLKEIQKTRNISIMDNVRLISKLIYDLRKLTYNLIDFHRKWRNGLSSKFQYNYIWIINRKDYLLKIRDDSNVIQITHPKMLSYFNLKDQDIFYLSVIEQAYMENVDYYDFLAQHQIKQSQVQRMKDLWRYFQDLTVESHLLEPTQIMETISFRPNTSKQFHSSRNKVDIPAVTQLDDYPSTMLYVYEDLQFTVQHYPEKDIEKVITYWQSKNVIELNESFKSPITHLKDVILFWQEATIINVNQSALIVCSIDQECNSRRWIIHSIYIIQDKESWQQKLNHIVQHFIKMLQQKGDNFCSLVISCSNDKPIKSQLQNLKFCFLKSISYHQLNYSFYEQKIIQNQINSGQRKYFTPLTLRMVRVFATQTQSQLITDEELLIAQFSANLGKNNIINFENNITALQPILSKQKLYGQEYVLVHKLQDIKNRFQIQFNSPIDGPVYFQNFSIKLNFQYFSSEIHRNTNTPYIRLISHPPFNEQEASILELTSNDIKQRKIYLVSTINPNIKIYIYEVQQNEITKSNIQQHINQIFEKFDKKQEGLQNIWLPFFKATGKQHTLLNSTINGYFQNNTEISFHYHRIPGFHSINNVHDLDKVIQPPFLIGIVQNDIEQINKPLFSMLVEKDCIIRNLEKIVQGNIGQQLLPLILQPRDIDTKINELLKITVLEIQKSFNSDPYTLSYKLKYGLEAALINLNNGYALIYVDENHLHEKKWIIESIMTNNLDNLQGILQKLSEYIFNADVYASEIQISQNHYSDQGELVANKQVMDSIKKAKFKWRLVDNDAKSQQRKTIYYQKRSIQDFLPKQENQISIQFQSYYALQQSEQKIETQNKLEYLRIKDHYQLFEDCFQFHLDSDFQDENPFLRNKFEQYQGSLANSDFKVLSNQNELKSHIQFDVKLPNLDQLMINVLQMNTQLRLKRHRQVMIEHKKYIEIPNIEGMQQIYQADLYQKNLRVFFVPTTDSHSYFYFIEIPNQQMVNQIKQDYLNITTMISQSFPNKYNQSCKSLLIQQFSKISQINKNSNFLFVEFALSDQYTIEPQIILQKRNDDQQWIVQLPIICGILHTNVRNQYERPLIAWIIEN</sequence>
<reference evidence="1" key="1">
    <citation type="submission" date="2021-01" db="EMBL/GenBank/DDBJ databases">
        <authorList>
            <consortium name="Genoscope - CEA"/>
            <person name="William W."/>
        </authorList>
    </citation>
    <scope>NUCLEOTIDE SEQUENCE</scope>
</reference>
<comment type="caution">
    <text evidence="1">The sequence shown here is derived from an EMBL/GenBank/DDBJ whole genome shotgun (WGS) entry which is preliminary data.</text>
</comment>
<dbReference type="Proteomes" id="UP000689195">
    <property type="component" value="Unassembled WGS sequence"/>
</dbReference>
<protein>
    <submittedName>
        <fullName evidence="1">Uncharacterized protein</fullName>
    </submittedName>
</protein>
<proteinExistence type="predicted"/>
<name>A0A8S1Y9F5_9CILI</name>
<organism evidence="1 2">
    <name type="scientific">Paramecium pentaurelia</name>
    <dbReference type="NCBI Taxonomy" id="43138"/>
    <lineage>
        <taxon>Eukaryota</taxon>
        <taxon>Sar</taxon>
        <taxon>Alveolata</taxon>
        <taxon>Ciliophora</taxon>
        <taxon>Intramacronucleata</taxon>
        <taxon>Oligohymenophorea</taxon>
        <taxon>Peniculida</taxon>
        <taxon>Parameciidae</taxon>
        <taxon>Paramecium</taxon>
    </lineage>
</organism>
<evidence type="ECO:0000313" key="1">
    <source>
        <dbReference type="EMBL" id="CAD8210033.1"/>
    </source>
</evidence>